<keyword evidence="3" id="KW-1185">Reference proteome</keyword>
<reference evidence="2 3" key="1">
    <citation type="journal article" date="2019" name="Int. J. Syst. Evol. Microbiol.">
        <title>The Global Catalogue of Microorganisms (GCM) 10K type strain sequencing project: providing services to taxonomists for standard genome sequencing and annotation.</title>
        <authorList>
            <consortium name="The Broad Institute Genomics Platform"/>
            <consortium name="The Broad Institute Genome Sequencing Center for Infectious Disease"/>
            <person name="Wu L."/>
            <person name="Ma J."/>
        </authorList>
    </citation>
    <scope>NUCLEOTIDE SEQUENCE [LARGE SCALE GENOMIC DNA]</scope>
    <source>
        <strain evidence="2 3">JCM 11445</strain>
    </source>
</reference>
<gene>
    <name evidence="2" type="ORF">GCM10009576_098850</name>
</gene>
<comment type="caution">
    <text evidence="2">The sequence shown here is derived from an EMBL/GenBank/DDBJ whole genome shotgun (WGS) entry which is preliminary data.</text>
</comment>
<sequence>MTPVNAPETPLSQASDFPSVTYLVVTGTIAVIGLGLAFAAVVPSIVGVISMLPVLIGFQQIGLRKRAERQEKKARG</sequence>
<organism evidence="2 3">
    <name type="scientific">Streptomyces rhizosphaericus</name>
    <dbReference type="NCBI Taxonomy" id="114699"/>
    <lineage>
        <taxon>Bacteria</taxon>
        <taxon>Bacillati</taxon>
        <taxon>Actinomycetota</taxon>
        <taxon>Actinomycetes</taxon>
        <taxon>Kitasatosporales</taxon>
        <taxon>Streptomycetaceae</taxon>
        <taxon>Streptomyces</taxon>
        <taxon>Streptomyces violaceusniger group</taxon>
    </lineage>
</organism>
<protein>
    <recommendedName>
        <fullName evidence="4">Secreted protein</fullName>
    </recommendedName>
</protein>
<evidence type="ECO:0000256" key="1">
    <source>
        <dbReference type="SAM" id="Phobius"/>
    </source>
</evidence>
<keyword evidence="1" id="KW-0472">Membrane</keyword>
<evidence type="ECO:0008006" key="4">
    <source>
        <dbReference type="Google" id="ProtNLM"/>
    </source>
</evidence>
<feature type="transmembrane region" description="Helical" evidence="1">
    <location>
        <begin position="20"/>
        <end position="39"/>
    </location>
</feature>
<accession>A0ABN1SW42</accession>
<evidence type="ECO:0000313" key="3">
    <source>
        <dbReference type="Proteomes" id="UP001500033"/>
    </source>
</evidence>
<dbReference type="EMBL" id="BAAAIE010000373">
    <property type="protein sequence ID" value="GAA1007250.1"/>
    <property type="molecule type" value="Genomic_DNA"/>
</dbReference>
<keyword evidence="1" id="KW-0812">Transmembrane</keyword>
<dbReference type="Proteomes" id="UP001500033">
    <property type="component" value="Unassembled WGS sequence"/>
</dbReference>
<name>A0ABN1SW42_9ACTN</name>
<proteinExistence type="predicted"/>
<keyword evidence="1" id="KW-1133">Transmembrane helix</keyword>
<evidence type="ECO:0000313" key="2">
    <source>
        <dbReference type="EMBL" id="GAA1007250.1"/>
    </source>
</evidence>